<keyword evidence="5" id="KW-0808">Transferase</keyword>
<keyword evidence="8" id="KW-1133">Transmembrane helix</keyword>
<dbReference type="EC" id="2.7.13.3" evidence="3"/>
<comment type="caution">
    <text evidence="10">The sequence shown here is derived from an EMBL/GenBank/DDBJ whole genome shotgun (WGS) entry which is preliminary data.</text>
</comment>
<evidence type="ECO:0000259" key="9">
    <source>
        <dbReference type="PROSITE" id="PS50109"/>
    </source>
</evidence>
<keyword evidence="8" id="KW-0472">Membrane</keyword>
<feature type="transmembrane region" description="Helical" evidence="8">
    <location>
        <begin position="163"/>
        <end position="182"/>
    </location>
</feature>
<dbReference type="GO" id="GO:0000155">
    <property type="term" value="F:phosphorelay sensor kinase activity"/>
    <property type="evidence" value="ECO:0007669"/>
    <property type="project" value="InterPro"/>
</dbReference>
<dbReference type="PANTHER" id="PTHR45453:SF1">
    <property type="entry name" value="PHOSPHATE REGULON SENSOR PROTEIN PHOR"/>
    <property type="match status" value="1"/>
</dbReference>
<dbReference type="InterPro" id="IPR003661">
    <property type="entry name" value="HisK_dim/P_dom"/>
</dbReference>
<dbReference type="InterPro" id="IPR050351">
    <property type="entry name" value="BphY/WalK/GraS-like"/>
</dbReference>
<dbReference type="CDD" id="cd00082">
    <property type="entry name" value="HisKA"/>
    <property type="match status" value="1"/>
</dbReference>
<evidence type="ECO:0000313" key="10">
    <source>
        <dbReference type="EMBL" id="KRL00492.1"/>
    </source>
</evidence>
<evidence type="ECO:0000256" key="7">
    <source>
        <dbReference type="ARBA" id="ARBA00023012"/>
    </source>
</evidence>
<dbReference type="Gene3D" id="3.30.565.10">
    <property type="entry name" value="Histidine kinase-like ATPase, C-terminal domain"/>
    <property type="match status" value="1"/>
</dbReference>
<sequence length="415" mass="47114">MIQKFRYRFIAISTAALFLVLVTVIGSIIGISVYRAKQQINNVLVILSQNDGQINAQINTQNVKRRFGPAFNRESLYQYRYFSISFDKDGNQTSLDDTHIVSASRETIMDLGRRVYNSNSKSGTISALRANYAYKVTNKPDKTTIVFLDQSVIMESTNNIMEIGLFLGAVSLTLFTLILIAFSKRAIKPIILADKRQKEFITNAGHELKTPLSIIKANTELQEMMDGESEWTTSNEQQVDRLTHLINNLISLARMEEQPQMALTTINASEIFTKAANSFKTVIDQEKKSFQVEITPGLKINAEENGFYELCNILLDNASKYCDDGGIVTAALTTDKHQKRVMLTIGNTYKNGEKTDYTKFFERFYRDDKSHSSQKKGYGIGLSMAKKLVNSFKGRMNIRYDDQQIFFTISFKPVR</sequence>
<dbReference type="OrthoDB" id="9813151at2"/>
<evidence type="ECO:0000256" key="3">
    <source>
        <dbReference type="ARBA" id="ARBA00012438"/>
    </source>
</evidence>
<dbReference type="InterPro" id="IPR036890">
    <property type="entry name" value="HATPase_C_sf"/>
</dbReference>
<evidence type="ECO:0000256" key="1">
    <source>
        <dbReference type="ARBA" id="ARBA00000085"/>
    </source>
</evidence>
<gene>
    <name evidence="10" type="ORF">FC81_GL002021</name>
</gene>
<feature type="domain" description="Histidine kinase" evidence="9">
    <location>
        <begin position="203"/>
        <end position="415"/>
    </location>
</feature>
<keyword evidence="7" id="KW-0902">Two-component regulatory system</keyword>
<dbReference type="InterPro" id="IPR003594">
    <property type="entry name" value="HATPase_dom"/>
</dbReference>
<dbReference type="GO" id="GO:0016036">
    <property type="term" value="P:cellular response to phosphate starvation"/>
    <property type="evidence" value="ECO:0007669"/>
    <property type="project" value="TreeGrafter"/>
</dbReference>
<dbReference type="RefSeq" id="WP_057746018.1">
    <property type="nucleotide sequence ID" value="NZ_AZEF01000042.1"/>
</dbReference>
<dbReference type="PROSITE" id="PS50109">
    <property type="entry name" value="HIS_KIN"/>
    <property type="match status" value="1"/>
</dbReference>
<keyword evidence="8" id="KW-0812">Transmembrane</keyword>
<dbReference type="Pfam" id="PF02518">
    <property type="entry name" value="HATPase_c"/>
    <property type="match status" value="1"/>
</dbReference>
<evidence type="ECO:0000313" key="11">
    <source>
        <dbReference type="Proteomes" id="UP000051621"/>
    </source>
</evidence>
<dbReference type="GO" id="GO:0004721">
    <property type="term" value="F:phosphoprotein phosphatase activity"/>
    <property type="evidence" value="ECO:0007669"/>
    <property type="project" value="TreeGrafter"/>
</dbReference>
<dbReference type="EMBL" id="AZEF01000042">
    <property type="protein sequence ID" value="KRL00492.1"/>
    <property type="molecule type" value="Genomic_DNA"/>
</dbReference>
<dbReference type="InterPro" id="IPR036097">
    <property type="entry name" value="HisK_dim/P_sf"/>
</dbReference>
<dbReference type="Pfam" id="PF00512">
    <property type="entry name" value="HisKA"/>
    <property type="match status" value="1"/>
</dbReference>
<evidence type="ECO:0000256" key="8">
    <source>
        <dbReference type="SAM" id="Phobius"/>
    </source>
</evidence>
<dbReference type="InterPro" id="IPR005467">
    <property type="entry name" value="His_kinase_dom"/>
</dbReference>
<evidence type="ECO:0000256" key="2">
    <source>
        <dbReference type="ARBA" id="ARBA00004370"/>
    </source>
</evidence>
<dbReference type="STRING" id="1423731.FC81_GL002021"/>
<dbReference type="Proteomes" id="UP000051621">
    <property type="component" value="Unassembled WGS sequence"/>
</dbReference>
<reference evidence="10 11" key="1">
    <citation type="journal article" date="2015" name="Genome Announc.">
        <title>Expanding the biotechnology potential of lactobacilli through comparative genomics of 213 strains and associated genera.</title>
        <authorList>
            <person name="Sun Z."/>
            <person name="Harris H.M."/>
            <person name="McCann A."/>
            <person name="Guo C."/>
            <person name="Argimon S."/>
            <person name="Zhang W."/>
            <person name="Yang X."/>
            <person name="Jeffery I.B."/>
            <person name="Cooney J.C."/>
            <person name="Kagawa T.F."/>
            <person name="Liu W."/>
            <person name="Song Y."/>
            <person name="Salvetti E."/>
            <person name="Wrobel A."/>
            <person name="Rasinkangas P."/>
            <person name="Parkhill J."/>
            <person name="Rea M.C."/>
            <person name="O'Sullivan O."/>
            <person name="Ritari J."/>
            <person name="Douillard F.P."/>
            <person name="Paul Ross R."/>
            <person name="Yang R."/>
            <person name="Briner A.E."/>
            <person name="Felis G.E."/>
            <person name="de Vos W.M."/>
            <person name="Barrangou R."/>
            <person name="Klaenhammer T.R."/>
            <person name="Caufield P.W."/>
            <person name="Cui Y."/>
            <person name="Zhang H."/>
            <person name="O'Toole P.W."/>
        </authorList>
    </citation>
    <scope>NUCLEOTIDE SEQUENCE [LARGE SCALE GENOMIC DNA]</scope>
    <source>
        <strain evidence="10 11">DSM 19910</strain>
    </source>
</reference>
<protein>
    <recommendedName>
        <fullName evidence="3">histidine kinase</fullName>
        <ecNumber evidence="3">2.7.13.3</ecNumber>
    </recommendedName>
</protein>
<keyword evidence="4" id="KW-0597">Phosphoprotein</keyword>
<dbReference type="SMART" id="SM00388">
    <property type="entry name" value="HisKA"/>
    <property type="match status" value="1"/>
</dbReference>
<dbReference type="GO" id="GO:0005886">
    <property type="term" value="C:plasma membrane"/>
    <property type="evidence" value="ECO:0007669"/>
    <property type="project" value="TreeGrafter"/>
</dbReference>
<name>A0A0R1LXY1_9LACO</name>
<comment type="catalytic activity">
    <reaction evidence="1">
        <text>ATP + protein L-histidine = ADP + protein N-phospho-L-histidine.</text>
        <dbReference type="EC" id="2.7.13.3"/>
    </reaction>
</comment>
<evidence type="ECO:0000256" key="6">
    <source>
        <dbReference type="ARBA" id="ARBA00022777"/>
    </source>
</evidence>
<evidence type="ECO:0000256" key="4">
    <source>
        <dbReference type="ARBA" id="ARBA00022553"/>
    </source>
</evidence>
<organism evidence="10 11">
    <name type="scientific">Liquorilactobacillus capillatus DSM 19910</name>
    <dbReference type="NCBI Taxonomy" id="1423731"/>
    <lineage>
        <taxon>Bacteria</taxon>
        <taxon>Bacillati</taxon>
        <taxon>Bacillota</taxon>
        <taxon>Bacilli</taxon>
        <taxon>Lactobacillales</taxon>
        <taxon>Lactobacillaceae</taxon>
        <taxon>Liquorilactobacillus</taxon>
    </lineage>
</organism>
<keyword evidence="6 10" id="KW-0418">Kinase</keyword>
<proteinExistence type="predicted"/>
<evidence type="ECO:0000256" key="5">
    <source>
        <dbReference type="ARBA" id="ARBA00022679"/>
    </source>
</evidence>
<dbReference type="Gene3D" id="1.10.287.130">
    <property type="match status" value="1"/>
</dbReference>
<accession>A0A0R1LXY1</accession>
<comment type="subcellular location">
    <subcellularLocation>
        <location evidence="2">Membrane</location>
    </subcellularLocation>
</comment>
<dbReference type="SUPFAM" id="SSF55874">
    <property type="entry name" value="ATPase domain of HSP90 chaperone/DNA topoisomerase II/histidine kinase"/>
    <property type="match status" value="1"/>
</dbReference>
<dbReference type="PATRIC" id="fig|1423731.3.peg.2077"/>
<dbReference type="SMART" id="SM00387">
    <property type="entry name" value="HATPase_c"/>
    <property type="match status" value="1"/>
</dbReference>
<dbReference type="SUPFAM" id="SSF47384">
    <property type="entry name" value="Homodimeric domain of signal transducing histidine kinase"/>
    <property type="match status" value="1"/>
</dbReference>
<dbReference type="AlphaFoldDB" id="A0A0R1LXY1"/>
<dbReference type="PANTHER" id="PTHR45453">
    <property type="entry name" value="PHOSPHATE REGULON SENSOR PROTEIN PHOR"/>
    <property type="match status" value="1"/>
</dbReference>
<keyword evidence="11" id="KW-1185">Reference proteome</keyword>